<evidence type="ECO:0000256" key="2">
    <source>
        <dbReference type="ARBA" id="ARBA00022525"/>
    </source>
</evidence>
<accession>A0ABD2NNQ7</accession>
<reference evidence="5 6" key="1">
    <citation type="journal article" date="2021" name="BMC Biol.">
        <title>Horizontally acquired antibacterial genes associated with adaptive radiation of ladybird beetles.</title>
        <authorList>
            <person name="Li H.S."/>
            <person name="Tang X.F."/>
            <person name="Huang Y.H."/>
            <person name="Xu Z.Y."/>
            <person name="Chen M.L."/>
            <person name="Du X.Y."/>
            <person name="Qiu B.Y."/>
            <person name="Chen P.T."/>
            <person name="Zhang W."/>
            <person name="Slipinski A."/>
            <person name="Escalona H.E."/>
            <person name="Waterhouse R.M."/>
            <person name="Zwick A."/>
            <person name="Pang H."/>
        </authorList>
    </citation>
    <scope>NUCLEOTIDE SEQUENCE [LARGE SCALE GENOMIC DNA]</scope>
    <source>
        <strain evidence="5">SYSU2018</strain>
    </source>
</reference>
<dbReference type="SMART" id="SM00198">
    <property type="entry name" value="SCP"/>
    <property type="match status" value="1"/>
</dbReference>
<comment type="subcellular location">
    <subcellularLocation>
        <location evidence="1">Secreted</location>
    </subcellularLocation>
</comment>
<protein>
    <recommendedName>
        <fullName evidence="4">SCP domain-containing protein</fullName>
    </recommendedName>
</protein>
<dbReference type="AlphaFoldDB" id="A0ABD2NNQ7"/>
<feature type="chain" id="PRO_5044759037" description="SCP domain-containing protein" evidence="3">
    <location>
        <begin position="21"/>
        <end position="207"/>
    </location>
</feature>
<name>A0ABD2NNQ7_9CUCU</name>
<keyword evidence="3" id="KW-0732">Signal</keyword>
<evidence type="ECO:0000313" key="6">
    <source>
        <dbReference type="Proteomes" id="UP001516400"/>
    </source>
</evidence>
<dbReference type="GO" id="GO:0005576">
    <property type="term" value="C:extracellular region"/>
    <property type="evidence" value="ECO:0007669"/>
    <property type="project" value="UniProtKB-SubCell"/>
</dbReference>
<proteinExistence type="predicted"/>
<keyword evidence="6" id="KW-1185">Reference proteome</keyword>
<gene>
    <name evidence="5" type="ORF">HHI36_017740</name>
</gene>
<feature type="signal peptide" evidence="3">
    <location>
        <begin position="1"/>
        <end position="20"/>
    </location>
</feature>
<dbReference type="Pfam" id="PF00188">
    <property type="entry name" value="CAP"/>
    <property type="match status" value="1"/>
</dbReference>
<evidence type="ECO:0000313" key="5">
    <source>
        <dbReference type="EMBL" id="KAL3280245.1"/>
    </source>
</evidence>
<dbReference type="Proteomes" id="UP001516400">
    <property type="component" value="Unassembled WGS sequence"/>
</dbReference>
<organism evidence="5 6">
    <name type="scientific">Cryptolaemus montrouzieri</name>
    <dbReference type="NCBI Taxonomy" id="559131"/>
    <lineage>
        <taxon>Eukaryota</taxon>
        <taxon>Metazoa</taxon>
        <taxon>Ecdysozoa</taxon>
        <taxon>Arthropoda</taxon>
        <taxon>Hexapoda</taxon>
        <taxon>Insecta</taxon>
        <taxon>Pterygota</taxon>
        <taxon>Neoptera</taxon>
        <taxon>Endopterygota</taxon>
        <taxon>Coleoptera</taxon>
        <taxon>Polyphaga</taxon>
        <taxon>Cucujiformia</taxon>
        <taxon>Coccinelloidea</taxon>
        <taxon>Coccinellidae</taxon>
        <taxon>Scymninae</taxon>
        <taxon>Scymnini</taxon>
        <taxon>Cryptolaemus</taxon>
    </lineage>
</organism>
<evidence type="ECO:0000256" key="1">
    <source>
        <dbReference type="ARBA" id="ARBA00004613"/>
    </source>
</evidence>
<keyword evidence="2" id="KW-0964">Secreted</keyword>
<dbReference type="InterPro" id="IPR001283">
    <property type="entry name" value="CRISP-related"/>
</dbReference>
<dbReference type="EMBL" id="JABFTP020000124">
    <property type="protein sequence ID" value="KAL3280245.1"/>
    <property type="molecule type" value="Genomic_DNA"/>
</dbReference>
<dbReference type="InterPro" id="IPR014044">
    <property type="entry name" value="CAP_dom"/>
</dbReference>
<dbReference type="PANTHER" id="PTHR10334">
    <property type="entry name" value="CYSTEINE-RICH SECRETORY PROTEIN-RELATED"/>
    <property type="match status" value="1"/>
</dbReference>
<dbReference type="SUPFAM" id="SSF55797">
    <property type="entry name" value="PR-1-like"/>
    <property type="match status" value="1"/>
</dbReference>
<sequence>MGLILLVTFTLFTMFYCCFSRCNDGINGFGMKEKDRIDVVFWHKHYRDLIQEGEVPNHPQANDMPELSYNFELETEAQYFANRCHFEHSPIKTQTWGEVGVNLHMQVSKIYDNRQEWAQIIFEWWNEHDMNYYGKDIILEARHYTQIVWDESKYLGCGFTVFPINHPNLTLYHKFYVCTYAPKGNVKNKLPYKPVNGKFDEEDEDYD</sequence>
<evidence type="ECO:0000259" key="4">
    <source>
        <dbReference type="SMART" id="SM00198"/>
    </source>
</evidence>
<dbReference type="InterPro" id="IPR035940">
    <property type="entry name" value="CAP_sf"/>
</dbReference>
<feature type="domain" description="SCP" evidence="4">
    <location>
        <begin position="33"/>
        <end position="188"/>
    </location>
</feature>
<dbReference type="CDD" id="cd05380">
    <property type="entry name" value="CAP_euk"/>
    <property type="match status" value="1"/>
</dbReference>
<dbReference type="PRINTS" id="PR00837">
    <property type="entry name" value="V5TPXLIKE"/>
</dbReference>
<evidence type="ECO:0000256" key="3">
    <source>
        <dbReference type="SAM" id="SignalP"/>
    </source>
</evidence>
<comment type="caution">
    <text evidence="5">The sequence shown here is derived from an EMBL/GenBank/DDBJ whole genome shotgun (WGS) entry which is preliminary data.</text>
</comment>
<dbReference type="Gene3D" id="3.40.33.10">
    <property type="entry name" value="CAP"/>
    <property type="match status" value="1"/>
</dbReference>